<evidence type="ECO:0000256" key="1">
    <source>
        <dbReference type="ARBA" id="ARBA00010211"/>
    </source>
</evidence>
<sequence length="314" mass="34321">MRSKSLLVKLFLGNKQIVRNFSVSSAAKMRFVQYQKNGGPQHLGAQISPDGDIFDISAVDSSIPNSLVKFLAAGNGGIEKAKRIVAAGKSVVSPSEVKFLSPITRPDKVVCVGLNYTGHCDEQNKPYPKEPMFFNKFPSCIVGPNDEVKLPSISNSVDWEVELAVVIGKTAKDIRRDQAQNHIFGYTIAQDISARDWQKERNHGQYLLGKSMDTFCPLGPAVVTKEFINANDLKITSTLNGKVKQCGNTSELIFKVDFLVAYLSEIVTLYPGDVILTGTPSGVGMHRSPPEYLKSGDVLESEIEGIGKMVNKIV</sequence>
<dbReference type="GeneID" id="108563136"/>
<evidence type="ECO:0000259" key="3">
    <source>
        <dbReference type="Pfam" id="PF01557"/>
    </source>
</evidence>
<dbReference type="InterPro" id="IPR011234">
    <property type="entry name" value="Fumarylacetoacetase-like_C"/>
</dbReference>
<protein>
    <submittedName>
        <fullName evidence="5">Fumarylacetoacetate hydrolase domain-containing protein 2A isoform X1</fullName>
    </submittedName>
</protein>
<dbReference type="Gene3D" id="3.90.850.10">
    <property type="entry name" value="Fumarylacetoacetase-like, C-terminal domain"/>
    <property type="match status" value="1"/>
</dbReference>
<name>A0ABM1MRL5_NICVS</name>
<evidence type="ECO:0000313" key="5">
    <source>
        <dbReference type="RefSeq" id="XP_017777215.1"/>
    </source>
</evidence>
<feature type="domain" description="Fumarylacetoacetase-like C-terminal" evidence="3">
    <location>
        <begin position="108"/>
        <end position="314"/>
    </location>
</feature>
<accession>A0ABM1MRL5</accession>
<dbReference type="RefSeq" id="XP_017777215.1">
    <property type="nucleotide sequence ID" value="XM_017921726.1"/>
</dbReference>
<evidence type="ECO:0000313" key="4">
    <source>
        <dbReference type="Proteomes" id="UP000695000"/>
    </source>
</evidence>
<dbReference type="PANTHER" id="PTHR42796:SF4">
    <property type="entry name" value="FUMARYLACETOACETATE HYDROLASE DOMAIN-CONTAINING PROTEIN 2A"/>
    <property type="match status" value="1"/>
</dbReference>
<evidence type="ECO:0000256" key="2">
    <source>
        <dbReference type="ARBA" id="ARBA00022723"/>
    </source>
</evidence>
<dbReference type="InterPro" id="IPR036663">
    <property type="entry name" value="Fumarylacetoacetase_C_sf"/>
</dbReference>
<dbReference type="Proteomes" id="UP000695000">
    <property type="component" value="Unplaced"/>
</dbReference>
<gene>
    <name evidence="5" type="primary">LOC108563136</name>
</gene>
<dbReference type="Pfam" id="PF01557">
    <property type="entry name" value="FAA_hydrolase"/>
    <property type="match status" value="1"/>
</dbReference>
<keyword evidence="4" id="KW-1185">Reference proteome</keyword>
<dbReference type="PANTHER" id="PTHR42796">
    <property type="entry name" value="FUMARYLACETOACETATE HYDROLASE DOMAIN-CONTAINING PROTEIN 2A-RELATED"/>
    <property type="match status" value="1"/>
</dbReference>
<dbReference type="GO" id="GO:0016787">
    <property type="term" value="F:hydrolase activity"/>
    <property type="evidence" value="ECO:0007669"/>
    <property type="project" value="UniProtKB-KW"/>
</dbReference>
<keyword evidence="2" id="KW-0479">Metal-binding</keyword>
<proteinExistence type="inferred from homology"/>
<dbReference type="InterPro" id="IPR051121">
    <property type="entry name" value="FAH"/>
</dbReference>
<comment type="similarity">
    <text evidence="1">Belongs to the FAH family.</text>
</comment>
<organism evidence="4 5">
    <name type="scientific">Nicrophorus vespilloides</name>
    <name type="common">Boreal carrion beetle</name>
    <dbReference type="NCBI Taxonomy" id="110193"/>
    <lineage>
        <taxon>Eukaryota</taxon>
        <taxon>Metazoa</taxon>
        <taxon>Ecdysozoa</taxon>
        <taxon>Arthropoda</taxon>
        <taxon>Hexapoda</taxon>
        <taxon>Insecta</taxon>
        <taxon>Pterygota</taxon>
        <taxon>Neoptera</taxon>
        <taxon>Endopterygota</taxon>
        <taxon>Coleoptera</taxon>
        <taxon>Polyphaga</taxon>
        <taxon>Staphyliniformia</taxon>
        <taxon>Silphidae</taxon>
        <taxon>Nicrophorinae</taxon>
        <taxon>Nicrophorus</taxon>
    </lineage>
</organism>
<reference evidence="5" key="1">
    <citation type="submission" date="2025-08" db="UniProtKB">
        <authorList>
            <consortium name="RefSeq"/>
        </authorList>
    </citation>
    <scope>IDENTIFICATION</scope>
    <source>
        <tissue evidence="5">Whole Larva</tissue>
    </source>
</reference>
<dbReference type="SUPFAM" id="SSF56529">
    <property type="entry name" value="FAH"/>
    <property type="match status" value="1"/>
</dbReference>
<keyword evidence="5" id="KW-0378">Hydrolase</keyword>